<dbReference type="AlphaFoldDB" id="A0AAW2Q0B3"/>
<evidence type="ECO:0000256" key="1">
    <source>
        <dbReference type="SAM" id="MobiDB-lite"/>
    </source>
</evidence>
<gene>
    <name evidence="2" type="ORF">Sradi_3799100</name>
</gene>
<reference evidence="2" key="2">
    <citation type="journal article" date="2024" name="Plant">
        <title>Genomic evolution and insights into agronomic trait innovations of Sesamum species.</title>
        <authorList>
            <person name="Miao H."/>
            <person name="Wang L."/>
            <person name="Qu L."/>
            <person name="Liu H."/>
            <person name="Sun Y."/>
            <person name="Le M."/>
            <person name="Wang Q."/>
            <person name="Wei S."/>
            <person name="Zheng Y."/>
            <person name="Lin W."/>
            <person name="Duan Y."/>
            <person name="Cao H."/>
            <person name="Xiong S."/>
            <person name="Wang X."/>
            <person name="Wei L."/>
            <person name="Li C."/>
            <person name="Ma Q."/>
            <person name="Ju M."/>
            <person name="Zhao R."/>
            <person name="Li G."/>
            <person name="Mu C."/>
            <person name="Tian Q."/>
            <person name="Mei H."/>
            <person name="Zhang T."/>
            <person name="Gao T."/>
            <person name="Zhang H."/>
        </authorList>
    </citation>
    <scope>NUCLEOTIDE SEQUENCE</scope>
    <source>
        <strain evidence="2">G02</strain>
    </source>
</reference>
<reference evidence="2" key="1">
    <citation type="submission" date="2020-06" db="EMBL/GenBank/DDBJ databases">
        <authorList>
            <person name="Li T."/>
            <person name="Hu X."/>
            <person name="Zhang T."/>
            <person name="Song X."/>
            <person name="Zhang H."/>
            <person name="Dai N."/>
            <person name="Sheng W."/>
            <person name="Hou X."/>
            <person name="Wei L."/>
        </authorList>
    </citation>
    <scope>NUCLEOTIDE SEQUENCE</scope>
    <source>
        <strain evidence="2">G02</strain>
        <tissue evidence="2">Leaf</tissue>
    </source>
</reference>
<evidence type="ECO:0000313" key="2">
    <source>
        <dbReference type="EMBL" id="KAL0361146.1"/>
    </source>
</evidence>
<protein>
    <submittedName>
        <fullName evidence="2">Uncharacterized protein</fullName>
    </submittedName>
</protein>
<dbReference type="EMBL" id="JACGWJ010000016">
    <property type="protein sequence ID" value="KAL0361146.1"/>
    <property type="molecule type" value="Genomic_DNA"/>
</dbReference>
<accession>A0AAW2Q0B3</accession>
<proteinExistence type="predicted"/>
<sequence>MLEEASSKEISTKRGKNSVSRSKCPMPRPEGKEEASIAVQSVEELLTVELLPGDPDKITKIESKMKRMFENK</sequence>
<feature type="compositionally biased region" description="Basic and acidic residues" evidence="1">
    <location>
        <begin position="1"/>
        <end position="12"/>
    </location>
</feature>
<comment type="caution">
    <text evidence="2">The sequence shown here is derived from an EMBL/GenBank/DDBJ whole genome shotgun (WGS) entry which is preliminary data.</text>
</comment>
<organism evidence="2">
    <name type="scientific">Sesamum radiatum</name>
    <name type="common">Black benniseed</name>
    <dbReference type="NCBI Taxonomy" id="300843"/>
    <lineage>
        <taxon>Eukaryota</taxon>
        <taxon>Viridiplantae</taxon>
        <taxon>Streptophyta</taxon>
        <taxon>Embryophyta</taxon>
        <taxon>Tracheophyta</taxon>
        <taxon>Spermatophyta</taxon>
        <taxon>Magnoliopsida</taxon>
        <taxon>eudicotyledons</taxon>
        <taxon>Gunneridae</taxon>
        <taxon>Pentapetalae</taxon>
        <taxon>asterids</taxon>
        <taxon>lamiids</taxon>
        <taxon>Lamiales</taxon>
        <taxon>Pedaliaceae</taxon>
        <taxon>Sesamum</taxon>
    </lineage>
</organism>
<name>A0AAW2Q0B3_SESRA</name>
<feature type="region of interest" description="Disordered" evidence="1">
    <location>
        <begin position="1"/>
        <end position="36"/>
    </location>
</feature>